<dbReference type="EMBL" id="JBHTBJ010000006">
    <property type="protein sequence ID" value="MFC7274482.1"/>
    <property type="molecule type" value="Genomic_DNA"/>
</dbReference>
<organism evidence="2 3">
    <name type="scientific">Paractinoplanes rhizophilus</name>
    <dbReference type="NCBI Taxonomy" id="1416877"/>
    <lineage>
        <taxon>Bacteria</taxon>
        <taxon>Bacillati</taxon>
        <taxon>Actinomycetota</taxon>
        <taxon>Actinomycetes</taxon>
        <taxon>Micromonosporales</taxon>
        <taxon>Micromonosporaceae</taxon>
        <taxon>Paractinoplanes</taxon>
    </lineage>
</organism>
<evidence type="ECO:0000256" key="1">
    <source>
        <dbReference type="SAM" id="SignalP"/>
    </source>
</evidence>
<gene>
    <name evidence="2" type="ORF">ACFQS1_10865</name>
</gene>
<proteinExistence type="predicted"/>
<protein>
    <submittedName>
        <fullName evidence="2">Uncharacterized protein</fullName>
    </submittedName>
</protein>
<dbReference type="Proteomes" id="UP001596548">
    <property type="component" value="Unassembled WGS sequence"/>
</dbReference>
<keyword evidence="1" id="KW-0732">Signal</keyword>
<keyword evidence="3" id="KW-1185">Reference proteome</keyword>
<name>A0ABW2HMP5_9ACTN</name>
<feature type="signal peptide" evidence="1">
    <location>
        <begin position="1"/>
        <end position="32"/>
    </location>
</feature>
<evidence type="ECO:0000313" key="3">
    <source>
        <dbReference type="Proteomes" id="UP001596548"/>
    </source>
</evidence>
<reference evidence="3" key="1">
    <citation type="journal article" date="2019" name="Int. J. Syst. Evol. Microbiol.">
        <title>The Global Catalogue of Microorganisms (GCM) 10K type strain sequencing project: providing services to taxonomists for standard genome sequencing and annotation.</title>
        <authorList>
            <consortium name="The Broad Institute Genomics Platform"/>
            <consortium name="The Broad Institute Genome Sequencing Center for Infectious Disease"/>
            <person name="Wu L."/>
            <person name="Ma J."/>
        </authorList>
    </citation>
    <scope>NUCLEOTIDE SEQUENCE [LARGE SCALE GENOMIC DNA]</scope>
    <source>
        <strain evidence="3">XZYJT-10</strain>
    </source>
</reference>
<sequence length="202" mass="21854">MAEARPEGDLVIAIAPLRRSLAAVLVSACAFAAVGGTAAEALAATPDMPSSPSGTARLTAAQRTVLLDATRRFRDVRRAIRAGYLPTKDCVPGMGFHYVKPALAADNNIDPVLPEILVYNLDAHGKLRLSALEYFRADADQRLRTDQDRPTLFGRPFNGPMNGHPVPPGQPPMPVHYDLHVWLYQHNPSGELATTNPQVACR</sequence>
<evidence type="ECO:0000313" key="2">
    <source>
        <dbReference type="EMBL" id="MFC7274482.1"/>
    </source>
</evidence>
<feature type="chain" id="PRO_5046990310" evidence="1">
    <location>
        <begin position="33"/>
        <end position="202"/>
    </location>
</feature>
<dbReference type="RefSeq" id="WP_378966497.1">
    <property type="nucleotide sequence ID" value="NZ_JBHTBJ010000006.1"/>
</dbReference>
<comment type="caution">
    <text evidence="2">The sequence shown here is derived from an EMBL/GenBank/DDBJ whole genome shotgun (WGS) entry which is preliminary data.</text>
</comment>
<accession>A0ABW2HMP5</accession>